<keyword evidence="1 2" id="KW-0129">CBS domain</keyword>
<feature type="domain" description="CBS" evidence="3">
    <location>
        <begin position="72"/>
        <end position="126"/>
    </location>
</feature>
<dbReference type="InterPro" id="IPR000644">
    <property type="entry name" value="CBS_dom"/>
</dbReference>
<protein>
    <submittedName>
        <fullName evidence="4">Mg/Co/Ni transporter MgtE</fullName>
    </submittedName>
</protein>
<evidence type="ECO:0000259" key="3">
    <source>
        <dbReference type="PROSITE" id="PS51371"/>
    </source>
</evidence>
<dbReference type="InterPro" id="IPR046342">
    <property type="entry name" value="CBS_dom_sf"/>
</dbReference>
<sequence>MEISSILNYSVKTIAADDTIHKALEIMNNMNFNGMPVVNSDDQLVGMVVKSDVYRFLIQQGHFDSYPIERVMSKSVITAEVNEDIGVVAKRLRESNIVAIPVLENAKVVGIISLENLVDYYLKNQS</sequence>
<dbReference type="Proteomes" id="UP000238916">
    <property type="component" value="Unassembled WGS sequence"/>
</dbReference>
<dbReference type="PANTHER" id="PTHR43080:SF2">
    <property type="entry name" value="CBS DOMAIN-CONTAINING PROTEIN"/>
    <property type="match status" value="1"/>
</dbReference>
<dbReference type="SUPFAM" id="SSF54631">
    <property type="entry name" value="CBS-domain pair"/>
    <property type="match status" value="1"/>
</dbReference>
<feature type="domain" description="CBS" evidence="3">
    <location>
        <begin position="7"/>
        <end position="65"/>
    </location>
</feature>
<dbReference type="PANTHER" id="PTHR43080">
    <property type="entry name" value="CBS DOMAIN-CONTAINING PROTEIN CBSX3, MITOCHONDRIAL"/>
    <property type="match status" value="1"/>
</dbReference>
<accession>A0A2U3LGE4</accession>
<dbReference type="PROSITE" id="PS51371">
    <property type="entry name" value="CBS"/>
    <property type="match status" value="2"/>
</dbReference>
<gene>
    <name evidence="4" type="ORF">SBF1_4920006</name>
</gene>
<evidence type="ECO:0000256" key="1">
    <source>
        <dbReference type="ARBA" id="ARBA00023122"/>
    </source>
</evidence>
<name>A0A2U3LGE4_9FIRM</name>
<dbReference type="SMART" id="SM00116">
    <property type="entry name" value="CBS"/>
    <property type="match status" value="2"/>
</dbReference>
<reference evidence="5" key="1">
    <citation type="submission" date="2018-02" db="EMBL/GenBank/DDBJ databases">
        <authorList>
            <person name="Hausmann B."/>
        </authorList>
    </citation>
    <scope>NUCLEOTIDE SEQUENCE [LARGE SCALE GENOMIC DNA]</scope>
    <source>
        <strain evidence="5">Peat soil MAG SbF1</strain>
    </source>
</reference>
<dbReference type="Gene3D" id="3.10.580.10">
    <property type="entry name" value="CBS-domain"/>
    <property type="match status" value="1"/>
</dbReference>
<dbReference type="EMBL" id="OMOF01000437">
    <property type="protein sequence ID" value="SPF50968.1"/>
    <property type="molecule type" value="Genomic_DNA"/>
</dbReference>
<dbReference type="Pfam" id="PF00571">
    <property type="entry name" value="CBS"/>
    <property type="match status" value="2"/>
</dbReference>
<evidence type="ECO:0000313" key="4">
    <source>
        <dbReference type="EMBL" id="SPF50968.1"/>
    </source>
</evidence>
<dbReference type="OrthoDB" id="9790355at2"/>
<dbReference type="InterPro" id="IPR051257">
    <property type="entry name" value="Diverse_CBS-Domain"/>
</dbReference>
<evidence type="ECO:0000313" key="5">
    <source>
        <dbReference type="Proteomes" id="UP000238916"/>
    </source>
</evidence>
<evidence type="ECO:0000256" key="2">
    <source>
        <dbReference type="PROSITE-ProRule" id="PRU00703"/>
    </source>
</evidence>
<dbReference type="CDD" id="cd02205">
    <property type="entry name" value="CBS_pair_SF"/>
    <property type="match status" value="1"/>
</dbReference>
<proteinExistence type="predicted"/>
<organism evidence="4 5">
    <name type="scientific">Candidatus Desulfosporosinus infrequens</name>
    <dbReference type="NCBI Taxonomy" id="2043169"/>
    <lineage>
        <taxon>Bacteria</taxon>
        <taxon>Bacillati</taxon>
        <taxon>Bacillota</taxon>
        <taxon>Clostridia</taxon>
        <taxon>Eubacteriales</taxon>
        <taxon>Desulfitobacteriaceae</taxon>
        <taxon>Desulfosporosinus</taxon>
    </lineage>
</organism>
<dbReference type="AlphaFoldDB" id="A0A2U3LGE4"/>